<feature type="transmembrane region" description="Helical" evidence="7">
    <location>
        <begin position="254"/>
        <end position="277"/>
    </location>
</feature>
<keyword evidence="2 7" id="KW-0813">Transport</keyword>
<feature type="domain" description="ABC transmembrane type-1" evidence="8">
    <location>
        <begin position="63"/>
        <end position="278"/>
    </location>
</feature>
<keyword evidence="4 7" id="KW-0812">Transmembrane</keyword>
<organism evidence="9 10">
    <name type="scientific">Labrys wisconsinensis</name>
    <dbReference type="NCBI Taxonomy" id="425677"/>
    <lineage>
        <taxon>Bacteria</taxon>
        <taxon>Pseudomonadati</taxon>
        <taxon>Pseudomonadota</taxon>
        <taxon>Alphaproteobacteria</taxon>
        <taxon>Hyphomicrobiales</taxon>
        <taxon>Xanthobacteraceae</taxon>
        <taxon>Labrys</taxon>
    </lineage>
</organism>
<gene>
    <name evidence="9" type="ORF">QO011_006436</name>
</gene>
<keyword evidence="10" id="KW-1185">Reference proteome</keyword>
<keyword evidence="9" id="KW-0328">Glycosyltransferase</keyword>
<dbReference type="InterPro" id="IPR000515">
    <property type="entry name" value="MetI-like"/>
</dbReference>
<comment type="caution">
    <text evidence="9">The sequence shown here is derived from an EMBL/GenBank/DDBJ whole genome shotgun (WGS) entry which is preliminary data.</text>
</comment>
<dbReference type="GO" id="GO:0016757">
    <property type="term" value="F:glycosyltransferase activity"/>
    <property type="evidence" value="ECO:0007669"/>
    <property type="project" value="UniProtKB-KW"/>
</dbReference>
<dbReference type="PANTHER" id="PTHR30193:SF37">
    <property type="entry name" value="INNER MEMBRANE ABC TRANSPORTER PERMEASE PROTEIN YCJO"/>
    <property type="match status" value="1"/>
</dbReference>
<evidence type="ECO:0000313" key="9">
    <source>
        <dbReference type="EMBL" id="MDQ0473400.1"/>
    </source>
</evidence>
<dbReference type="Pfam" id="PF00528">
    <property type="entry name" value="BPD_transp_1"/>
    <property type="match status" value="1"/>
</dbReference>
<evidence type="ECO:0000256" key="7">
    <source>
        <dbReference type="RuleBase" id="RU363032"/>
    </source>
</evidence>
<feature type="transmembrane region" description="Helical" evidence="7">
    <location>
        <begin position="202"/>
        <end position="221"/>
    </location>
</feature>
<accession>A0ABU0JIF2</accession>
<evidence type="ECO:0000256" key="6">
    <source>
        <dbReference type="ARBA" id="ARBA00023136"/>
    </source>
</evidence>
<proteinExistence type="inferred from homology"/>
<dbReference type="Gene3D" id="1.10.3720.10">
    <property type="entry name" value="MetI-like"/>
    <property type="match status" value="1"/>
</dbReference>
<feature type="transmembrane region" description="Helical" evidence="7">
    <location>
        <begin position="67"/>
        <end position="91"/>
    </location>
</feature>
<dbReference type="Proteomes" id="UP001242480">
    <property type="component" value="Unassembled WGS sequence"/>
</dbReference>
<dbReference type="InterPro" id="IPR051393">
    <property type="entry name" value="ABC_transporter_permease"/>
</dbReference>
<dbReference type="PROSITE" id="PS50928">
    <property type="entry name" value="ABC_TM1"/>
    <property type="match status" value="1"/>
</dbReference>
<dbReference type="RefSeq" id="WP_307281618.1">
    <property type="nucleotide sequence ID" value="NZ_JAUSVX010000016.1"/>
</dbReference>
<keyword evidence="9" id="KW-0808">Transferase</keyword>
<dbReference type="PANTHER" id="PTHR30193">
    <property type="entry name" value="ABC TRANSPORTER PERMEASE PROTEIN"/>
    <property type="match status" value="1"/>
</dbReference>
<evidence type="ECO:0000256" key="2">
    <source>
        <dbReference type="ARBA" id="ARBA00022448"/>
    </source>
</evidence>
<dbReference type="SUPFAM" id="SSF161098">
    <property type="entry name" value="MetI-like"/>
    <property type="match status" value="1"/>
</dbReference>
<evidence type="ECO:0000256" key="1">
    <source>
        <dbReference type="ARBA" id="ARBA00004651"/>
    </source>
</evidence>
<reference evidence="9 10" key="1">
    <citation type="submission" date="2023-07" db="EMBL/GenBank/DDBJ databases">
        <title>Genomic Encyclopedia of Type Strains, Phase IV (KMG-IV): sequencing the most valuable type-strain genomes for metagenomic binning, comparative biology and taxonomic classification.</title>
        <authorList>
            <person name="Goeker M."/>
        </authorList>
    </citation>
    <scope>NUCLEOTIDE SEQUENCE [LARGE SCALE GENOMIC DNA]</scope>
    <source>
        <strain evidence="9 10">DSM 19619</strain>
    </source>
</reference>
<keyword evidence="5 7" id="KW-1133">Transmembrane helix</keyword>
<dbReference type="InterPro" id="IPR035906">
    <property type="entry name" value="MetI-like_sf"/>
</dbReference>
<feature type="transmembrane region" description="Helical" evidence="7">
    <location>
        <begin position="149"/>
        <end position="174"/>
    </location>
</feature>
<dbReference type="CDD" id="cd06261">
    <property type="entry name" value="TM_PBP2"/>
    <property type="match status" value="1"/>
</dbReference>
<evidence type="ECO:0000313" key="10">
    <source>
        <dbReference type="Proteomes" id="UP001242480"/>
    </source>
</evidence>
<evidence type="ECO:0000259" key="8">
    <source>
        <dbReference type="PROSITE" id="PS50928"/>
    </source>
</evidence>
<dbReference type="EMBL" id="JAUSVX010000016">
    <property type="protein sequence ID" value="MDQ0473400.1"/>
    <property type="molecule type" value="Genomic_DNA"/>
</dbReference>
<comment type="similarity">
    <text evidence="7">Belongs to the binding-protein-dependent transport system permease family.</text>
</comment>
<feature type="transmembrane region" description="Helical" evidence="7">
    <location>
        <begin position="7"/>
        <end position="29"/>
    </location>
</feature>
<protein>
    <submittedName>
        <fullName evidence="9">Multiple sugar transport system permease protein/sn-glycerol 3-phosphate transport system permease protein</fullName>
    </submittedName>
</protein>
<evidence type="ECO:0000256" key="4">
    <source>
        <dbReference type="ARBA" id="ARBA00022692"/>
    </source>
</evidence>
<name>A0ABU0JIF2_9HYPH</name>
<keyword evidence="3" id="KW-1003">Cell membrane</keyword>
<comment type="subcellular location">
    <subcellularLocation>
        <location evidence="1 7">Cell membrane</location>
        <topology evidence="1 7">Multi-pass membrane protein</topology>
    </subcellularLocation>
</comment>
<evidence type="ECO:0000256" key="3">
    <source>
        <dbReference type="ARBA" id="ARBA00022475"/>
    </source>
</evidence>
<keyword evidence="9" id="KW-0762">Sugar transport</keyword>
<feature type="transmembrane region" description="Helical" evidence="7">
    <location>
        <begin position="103"/>
        <end position="122"/>
    </location>
</feature>
<sequence>MHLAPYLYVAPLLAFIGLFIYWPMVYSLFLSLMDWNLVSPDIAFVGLGNFRKLFTSREFLIVIRNTAIYLAILVPFLVVAPLLIAELLWPIRRSRLQPIYRGVLFAPTAVAAVVSSVVWLWILDPLQGVLTGLVLQLGGPRIDWLTQPVLAFACVTAVSAWKLFGFNLLIYLAALEAIPEPILEAATLDGAQGWQQFRHIRVPLLAPTLFFTCVTTVIFVSDDIFQILQVLTRGGPFGQTQNILYFLYQWAFRYFQVGYGSAIAVVTFAVVMALTWLQFRTLGRRVRHD</sequence>
<evidence type="ECO:0000256" key="5">
    <source>
        <dbReference type="ARBA" id="ARBA00022989"/>
    </source>
</evidence>
<keyword evidence="6 7" id="KW-0472">Membrane</keyword>